<protein>
    <submittedName>
        <fullName evidence="1">Uncharacterized protein</fullName>
    </submittedName>
</protein>
<proteinExistence type="predicted"/>
<accession>A0A7W6EHE0</accession>
<reference evidence="1 2" key="1">
    <citation type="submission" date="2020-08" db="EMBL/GenBank/DDBJ databases">
        <title>Genomic Encyclopedia of Type Strains, Phase IV (KMG-IV): sequencing the most valuable type-strain genomes for metagenomic binning, comparative biology and taxonomic classification.</title>
        <authorList>
            <person name="Goeker M."/>
        </authorList>
    </citation>
    <scope>NUCLEOTIDE SEQUENCE [LARGE SCALE GENOMIC DNA]</scope>
    <source>
        <strain evidence="1 2">DSM 102238</strain>
    </source>
</reference>
<dbReference type="AlphaFoldDB" id="A0A7W6EHE0"/>
<dbReference type="EMBL" id="JACIEK010000004">
    <property type="protein sequence ID" value="MBB3998174.1"/>
    <property type="molecule type" value="Genomic_DNA"/>
</dbReference>
<evidence type="ECO:0000313" key="2">
    <source>
        <dbReference type="Proteomes" id="UP000542776"/>
    </source>
</evidence>
<gene>
    <name evidence="1" type="ORF">GGR04_002013</name>
</gene>
<sequence length="54" mass="6514">MRETFTLPRPDARVKAREWFARYPKAGYWTQVESWRLLPNGDVEFTMRRLPTAD</sequence>
<keyword evidence="2" id="KW-1185">Reference proteome</keyword>
<evidence type="ECO:0000313" key="1">
    <source>
        <dbReference type="EMBL" id="MBB3998174.1"/>
    </source>
</evidence>
<organism evidence="1 2">
    <name type="scientific">Aureimonas pseudogalii</name>
    <dbReference type="NCBI Taxonomy" id="1744844"/>
    <lineage>
        <taxon>Bacteria</taxon>
        <taxon>Pseudomonadati</taxon>
        <taxon>Pseudomonadota</taxon>
        <taxon>Alphaproteobacteria</taxon>
        <taxon>Hyphomicrobiales</taxon>
        <taxon>Aurantimonadaceae</taxon>
        <taxon>Aureimonas</taxon>
    </lineage>
</organism>
<dbReference type="Proteomes" id="UP000542776">
    <property type="component" value="Unassembled WGS sequence"/>
</dbReference>
<comment type="caution">
    <text evidence="1">The sequence shown here is derived from an EMBL/GenBank/DDBJ whole genome shotgun (WGS) entry which is preliminary data.</text>
</comment>
<name>A0A7W6EHE0_9HYPH</name>